<sequence>MANINAGSIVSHRDVTIYYTESTGYSKLSTEQLHQLDTECAAVHISEAENYNGRGMVRGLGLGANPNPNPTPNTNPNPNPLTPPLRNTIPCLARPVYLSILLGDMPSSSYACK</sequence>
<organism evidence="2 3">
    <name type="scientific">Dreissena polymorpha</name>
    <name type="common">Zebra mussel</name>
    <name type="synonym">Mytilus polymorpha</name>
    <dbReference type="NCBI Taxonomy" id="45954"/>
    <lineage>
        <taxon>Eukaryota</taxon>
        <taxon>Metazoa</taxon>
        <taxon>Spiralia</taxon>
        <taxon>Lophotrochozoa</taxon>
        <taxon>Mollusca</taxon>
        <taxon>Bivalvia</taxon>
        <taxon>Autobranchia</taxon>
        <taxon>Heteroconchia</taxon>
        <taxon>Euheterodonta</taxon>
        <taxon>Imparidentia</taxon>
        <taxon>Neoheterodontei</taxon>
        <taxon>Myida</taxon>
        <taxon>Dreissenoidea</taxon>
        <taxon>Dreissenidae</taxon>
        <taxon>Dreissena</taxon>
    </lineage>
</organism>
<accession>A0A9D4BMF5</accession>
<comment type="caution">
    <text evidence="2">The sequence shown here is derived from an EMBL/GenBank/DDBJ whole genome shotgun (WGS) entry which is preliminary data.</text>
</comment>
<reference evidence="2" key="1">
    <citation type="journal article" date="2019" name="bioRxiv">
        <title>The Genome of the Zebra Mussel, Dreissena polymorpha: A Resource for Invasive Species Research.</title>
        <authorList>
            <person name="McCartney M.A."/>
            <person name="Auch B."/>
            <person name="Kono T."/>
            <person name="Mallez S."/>
            <person name="Zhang Y."/>
            <person name="Obille A."/>
            <person name="Becker A."/>
            <person name="Abrahante J.E."/>
            <person name="Garbe J."/>
            <person name="Badalamenti J.P."/>
            <person name="Herman A."/>
            <person name="Mangelson H."/>
            <person name="Liachko I."/>
            <person name="Sullivan S."/>
            <person name="Sone E.D."/>
            <person name="Koren S."/>
            <person name="Silverstein K.A.T."/>
            <person name="Beckman K.B."/>
            <person name="Gohl D.M."/>
        </authorList>
    </citation>
    <scope>NUCLEOTIDE SEQUENCE</scope>
    <source>
        <strain evidence="2">Duluth1</strain>
        <tissue evidence="2">Whole animal</tissue>
    </source>
</reference>
<dbReference type="Proteomes" id="UP000828390">
    <property type="component" value="Unassembled WGS sequence"/>
</dbReference>
<keyword evidence="3" id="KW-1185">Reference proteome</keyword>
<evidence type="ECO:0000313" key="2">
    <source>
        <dbReference type="EMBL" id="KAH3698438.1"/>
    </source>
</evidence>
<dbReference type="AlphaFoldDB" id="A0A9D4BMF5"/>
<gene>
    <name evidence="2" type="ORF">DPMN_085958</name>
</gene>
<proteinExistence type="predicted"/>
<protein>
    <submittedName>
        <fullName evidence="2">Uncharacterized protein</fullName>
    </submittedName>
</protein>
<reference evidence="2" key="2">
    <citation type="submission" date="2020-11" db="EMBL/GenBank/DDBJ databases">
        <authorList>
            <person name="McCartney M.A."/>
            <person name="Auch B."/>
            <person name="Kono T."/>
            <person name="Mallez S."/>
            <person name="Becker A."/>
            <person name="Gohl D.M."/>
            <person name="Silverstein K.A.T."/>
            <person name="Koren S."/>
            <person name="Bechman K.B."/>
            <person name="Herman A."/>
            <person name="Abrahante J.E."/>
            <person name="Garbe J."/>
        </authorList>
    </citation>
    <scope>NUCLEOTIDE SEQUENCE</scope>
    <source>
        <strain evidence="2">Duluth1</strain>
        <tissue evidence="2">Whole animal</tissue>
    </source>
</reference>
<evidence type="ECO:0000313" key="3">
    <source>
        <dbReference type="Proteomes" id="UP000828390"/>
    </source>
</evidence>
<name>A0A9D4BMF5_DREPO</name>
<feature type="compositionally biased region" description="Pro residues" evidence="1">
    <location>
        <begin position="67"/>
        <end position="83"/>
    </location>
</feature>
<dbReference type="EMBL" id="JAIWYP010000016">
    <property type="protein sequence ID" value="KAH3698438.1"/>
    <property type="molecule type" value="Genomic_DNA"/>
</dbReference>
<feature type="region of interest" description="Disordered" evidence="1">
    <location>
        <begin position="56"/>
        <end position="86"/>
    </location>
</feature>
<evidence type="ECO:0000256" key="1">
    <source>
        <dbReference type="SAM" id="MobiDB-lite"/>
    </source>
</evidence>